<sequence length="372" mass="42430">MTEELSLARTLDDIAPEEWNALAKGHPLASHAFLHALEASGCASLETGWDPHYLLLKRNGQLAGAMPLFVKYHSRGEYVFDHAWARAFMQHNLPYYPKLLSAIPFSPVPGPRLLARSPADRTMLAQAAVSLAQQNALSSLHILFPDDADQAALREAGFMFRETVQFHWHNNNYGTIDDFLAGMTQQKRKKLKQDRKKVAAAGITFKWLRGNEITADDLAFFYRCYERTYHEHGNAPYLNADFFERIWRTMGDQLLLVLAHRDETPVACAFNIIGEERLYGRYWGTTEFVSGLHFETCYLQAIEYCIAHQIKVFEGGAQGEHKLSRGMLPVKTWSAHWVRDARFAQAIANFLDEETRAVDHYAEALVEHSPFR</sequence>
<dbReference type="EMBL" id="JACJUU010000009">
    <property type="protein sequence ID" value="MBC2770489.1"/>
    <property type="molecule type" value="Genomic_DNA"/>
</dbReference>
<dbReference type="Gene3D" id="3.40.630.30">
    <property type="match status" value="1"/>
</dbReference>
<gene>
    <name evidence="1" type="ORF">GTU67_11295</name>
</gene>
<dbReference type="AlphaFoldDB" id="A0A842HNL8"/>
<accession>A0A842HNL8</accession>
<dbReference type="SUPFAM" id="SSF55729">
    <property type="entry name" value="Acyl-CoA N-acyltransferases (Nat)"/>
    <property type="match status" value="1"/>
</dbReference>
<dbReference type="PANTHER" id="PTHR47017:SF1">
    <property type="entry name" value="ACYL-COA"/>
    <property type="match status" value="1"/>
</dbReference>
<proteinExistence type="predicted"/>
<evidence type="ECO:0000313" key="1">
    <source>
        <dbReference type="EMBL" id="MBC2770489.1"/>
    </source>
</evidence>
<dbReference type="Proteomes" id="UP000545386">
    <property type="component" value="Unassembled WGS sequence"/>
</dbReference>
<dbReference type="Pfam" id="PF04339">
    <property type="entry name" value="FemAB_like"/>
    <property type="match status" value="1"/>
</dbReference>
<dbReference type="GO" id="GO:0016740">
    <property type="term" value="F:transferase activity"/>
    <property type="evidence" value="ECO:0007669"/>
    <property type="project" value="UniProtKB-KW"/>
</dbReference>
<evidence type="ECO:0000313" key="2">
    <source>
        <dbReference type="Proteomes" id="UP000545386"/>
    </source>
</evidence>
<name>A0A842HNL8_9BURK</name>
<keyword evidence="2" id="KW-1185">Reference proteome</keyword>
<comment type="caution">
    <text evidence="1">The sequence shown here is derived from an EMBL/GenBank/DDBJ whole genome shotgun (WGS) entry which is preliminary data.</text>
</comment>
<dbReference type="PANTHER" id="PTHR47017">
    <property type="entry name" value="ACYL-COA"/>
    <property type="match status" value="1"/>
</dbReference>
<organism evidence="1 2">
    <name type="scientific">Pusillimonas minor</name>
    <dbReference type="NCBI Taxonomy" id="2697024"/>
    <lineage>
        <taxon>Bacteria</taxon>
        <taxon>Pseudomonadati</taxon>
        <taxon>Pseudomonadota</taxon>
        <taxon>Betaproteobacteria</taxon>
        <taxon>Burkholderiales</taxon>
        <taxon>Alcaligenaceae</taxon>
        <taxon>Pusillimonas</taxon>
    </lineage>
</organism>
<dbReference type="InterPro" id="IPR016181">
    <property type="entry name" value="Acyl_CoA_acyltransferase"/>
</dbReference>
<protein>
    <submittedName>
        <fullName evidence="1">N-acetyltransferase</fullName>
    </submittedName>
</protein>
<dbReference type="InterPro" id="IPR007434">
    <property type="entry name" value="FemAB-like"/>
</dbReference>
<keyword evidence="1" id="KW-0808">Transferase</keyword>
<reference evidence="1 2" key="1">
    <citation type="submission" date="2020-08" db="EMBL/GenBank/DDBJ databases">
        <title>Paraeoetvoesia sp. YC-7-48 draft genome sequence.</title>
        <authorList>
            <person name="Yao L."/>
        </authorList>
    </citation>
    <scope>NUCLEOTIDE SEQUENCE [LARGE SCALE GENOMIC DNA]</scope>
    <source>
        <strain evidence="2">YC-7-48</strain>
    </source>
</reference>
<dbReference type="RefSeq" id="WP_185780172.1">
    <property type="nucleotide sequence ID" value="NZ_JACJUU010000009.1"/>
</dbReference>